<keyword evidence="2" id="KW-1185">Reference proteome</keyword>
<protein>
    <submittedName>
        <fullName evidence="1">Uncharacterized protein</fullName>
    </submittedName>
</protein>
<name>A0A0C2Z4D5_9AGAM</name>
<evidence type="ECO:0000313" key="1">
    <source>
        <dbReference type="EMBL" id="KIM56798.1"/>
    </source>
</evidence>
<accession>A0A0C2Z4D5</accession>
<dbReference type="HOGENOM" id="CLU_2851004_0_0_1"/>
<gene>
    <name evidence="1" type="ORF">SCLCIDRAFT_1220075</name>
</gene>
<reference evidence="2" key="2">
    <citation type="submission" date="2015-01" db="EMBL/GenBank/DDBJ databases">
        <title>Evolutionary Origins and Diversification of the Mycorrhizal Mutualists.</title>
        <authorList>
            <consortium name="DOE Joint Genome Institute"/>
            <consortium name="Mycorrhizal Genomics Consortium"/>
            <person name="Kohler A."/>
            <person name="Kuo A."/>
            <person name="Nagy L.G."/>
            <person name="Floudas D."/>
            <person name="Copeland A."/>
            <person name="Barry K.W."/>
            <person name="Cichocki N."/>
            <person name="Veneault-Fourrey C."/>
            <person name="LaButti K."/>
            <person name="Lindquist E.A."/>
            <person name="Lipzen A."/>
            <person name="Lundell T."/>
            <person name="Morin E."/>
            <person name="Murat C."/>
            <person name="Riley R."/>
            <person name="Ohm R."/>
            <person name="Sun H."/>
            <person name="Tunlid A."/>
            <person name="Henrissat B."/>
            <person name="Grigoriev I.V."/>
            <person name="Hibbett D.S."/>
            <person name="Martin F."/>
        </authorList>
    </citation>
    <scope>NUCLEOTIDE SEQUENCE [LARGE SCALE GENOMIC DNA]</scope>
    <source>
        <strain evidence="2">Foug A</strain>
    </source>
</reference>
<organism evidence="1 2">
    <name type="scientific">Scleroderma citrinum Foug A</name>
    <dbReference type="NCBI Taxonomy" id="1036808"/>
    <lineage>
        <taxon>Eukaryota</taxon>
        <taxon>Fungi</taxon>
        <taxon>Dikarya</taxon>
        <taxon>Basidiomycota</taxon>
        <taxon>Agaricomycotina</taxon>
        <taxon>Agaricomycetes</taxon>
        <taxon>Agaricomycetidae</taxon>
        <taxon>Boletales</taxon>
        <taxon>Sclerodermatineae</taxon>
        <taxon>Sclerodermataceae</taxon>
        <taxon>Scleroderma</taxon>
    </lineage>
</organism>
<reference evidence="1 2" key="1">
    <citation type="submission" date="2014-04" db="EMBL/GenBank/DDBJ databases">
        <authorList>
            <consortium name="DOE Joint Genome Institute"/>
            <person name="Kuo A."/>
            <person name="Kohler A."/>
            <person name="Nagy L.G."/>
            <person name="Floudas D."/>
            <person name="Copeland A."/>
            <person name="Barry K.W."/>
            <person name="Cichocki N."/>
            <person name="Veneault-Fourrey C."/>
            <person name="LaButti K."/>
            <person name="Lindquist E.A."/>
            <person name="Lipzen A."/>
            <person name="Lundell T."/>
            <person name="Morin E."/>
            <person name="Murat C."/>
            <person name="Sun H."/>
            <person name="Tunlid A."/>
            <person name="Henrissat B."/>
            <person name="Grigoriev I.V."/>
            <person name="Hibbett D.S."/>
            <person name="Martin F."/>
            <person name="Nordberg H.P."/>
            <person name="Cantor M.N."/>
            <person name="Hua S.X."/>
        </authorList>
    </citation>
    <scope>NUCLEOTIDE SEQUENCE [LARGE SCALE GENOMIC DNA]</scope>
    <source>
        <strain evidence="1 2">Foug A</strain>
    </source>
</reference>
<evidence type="ECO:0000313" key="2">
    <source>
        <dbReference type="Proteomes" id="UP000053989"/>
    </source>
</evidence>
<dbReference type="InParanoid" id="A0A0C2Z4D5"/>
<dbReference type="Proteomes" id="UP000053989">
    <property type="component" value="Unassembled WGS sequence"/>
</dbReference>
<dbReference type="EMBL" id="KN822110">
    <property type="protein sequence ID" value="KIM56798.1"/>
    <property type="molecule type" value="Genomic_DNA"/>
</dbReference>
<proteinExistence type="predicted"/>
<dbReference type="AlphaFoldDB" id="A0A0C2Z4D5"/>
<sequence>MAQLLSSHPTWLPCSCRRLKATDTQQDKTRDAVKAKEAKGWRKSYIAQESKRNVCDATPVNPKEF</sequence>